<evidence type="ECO:0000256" key="1">
    <source>
        <dbReference type="ARBA" id="ARBA00004395"/>
    </source>
</evidence>
<evidence type="ECO:0000256" key="3">
    <source>
        <dbReference type="ARBA" id="ARBA00023034"/>
    </source>
</evidence>
<dbReference type="VEuPathDB" id="TriTrypDB:LMJFC_320043500"/>
<keyword evidence="4" id="KW-0472">Membrane</keyword>
<feature type="domain" description="Conserved oligomeric Golgi complex subunit 5 N-terminal" evidence="6">
    <location>
        <begin position="5"/>
        <end position="128"/>
    </location>
</feature>
<evidence type="ECO:0000256" key="5">
    <source>
        <dbReference type="SAM" id="MobiDB-lite"/>
    </source>
</evidence>
<keyword evidence="3" id="KW-0333">Golgi apparatus</keyword>
<accession>Q4Q4V3</accession>
<evidence type="ECO:0000259" key="7">
    <source>
        <dbReference type="Pfam" id="PF20649"/>
    </source>
</evidence>
<dbReference type="VEuPathDB" id="TriTrypDB:LMJSD75_320040100"/>
<dbReference type="GO" id="GO:0000139">
    <property type="term" value="C:Golgi membrane"/>
    <property type="evidence" value="ECO:0007669"/>
    <property type="project" value="UniProtKB-SubCell"/>
</dbReference>
<feature type="region of interest" description="Disordered" evidence="5">
    <location>
        <begin position="658"/>
        <end position="677"/>
    </location>
</feature>
<reference evidence="8 9" key="1">
    <citation type="journal article" date="2005" name="Science">
        <title>The genome of the kinetoplastid parasite, Leishmania major.</title>
        <authorList>
            <person name="Ivens A.C."/>
            <person name="Peacock C.S."/>
            <person name="Worthey E.A."/>
            <person name="Murphy L."/>
            <person name="Aggarwal G."/>
            <person name="Berriman M."/>
            <person name="Sisk E."/>
            <person name="Rajandream M.A."/>
            <person name="Adlem E."/>
            <person name="Aert R."/>
            <person name="Anupama A."/>
            <person name="Apostolou Z."/>
            <person name="Attipoe P."/>
            <person name="Bason N."/>
            <person name="Bauser C."/>
            <person name="Beck A."/>
            <person name="Beverley S.M."/>
            <person name="Bianchettin G."/>
            <person name="Borzym K."/>
            <person name="Bothe G."/>
            <person name="Bruschi C.V."/>
            <person name="Collins M."/>
            <person name="Cadag E."/>
            <person name="Ciarloni L."/>
            <person name="Clayton C."/>
            <person name="Coulson R.M."/>
            <person name="Cronin A."/>
            <person name="Cruz A.K."/>
            <person name="Davies R.M."/>
            <person name="De Gaudenzi J."/>
            <person name="Dobson D.E."/>
            <person name="Duesterhoeft A."/>
            <person name="Fazelina G."/>
            <person name="Fosker N."/>
            <person name="Frasch A.C."/>
            <person name="Fraser A."/>
            <person name="Fuchs M."/>
            <person name="Gabel C."/>
            <person name="Goble A."/>
            <person name="Goffeau A."/>
            <person name="Harris D."/>
            <person name="Hertz-Fowler C."/>
            <person name="Hilbert H."/>
            <person name="Horn D."/>
            <person name="Huang Y."/>
            <person name="Klages S."/>
            <person name="Knights A."/>
            <person name="Kube M."/>
            <person name="Larke N."/>
            <person name="Litvin L."/>
            <person name="Lord A."/>
            <person name="Louie T."/>
            <person name="Marra M."/>
            <person name="Masuy D."/>
            <person name="Matthews K."/>
            <person name="Michaeli S."/>
            <person name="Mottram J.C."/>
            <person name="Muller-Auer S."/>
            <person name="Munden H."/>
            <person name="Nelson S."/>
            <person name="Norbertczak H."/>
            <person name="Oliver K."/>
            <person name="O'neil S."/>
            <person name="Pentony M."/>
            <person name="Pohl T.M."/>
            <person name="Price C."/>
            <person name="Purnelle B."/>
            <person name="Quail M.A."/>
            <person name="Rabbinowitsch E."/>
            <person name="Reinhardt R."/>
            <person name="Rieger M."/>
            <person name="Rinta J."/>
            <person name="Robben J."/>
            <person name="Robertson L."/>
            <person name="Ruiz J.C."/>
            <person name="Rutter S."/>
            <person name="Saunders D."/>
            <person name="Schafer M."/>
            <person name="Schein J."/>
            <person name="Schwartz D.C."/>
            <person name="Seeger K."/>
            <person name="Seyler A."/>
            <person name="Sharp S."/>
            <person name="Shin H."/>
            <person name="Sivam D."/>
            <person name="Squares R."/>
            <person name="Squares S."/>
            <person name="Tosato V."/>
            <person name="Vogt C."/>
            <person name="Volckaert G."/>
            <person name="Wambutt R."/>
            <person name="Warren T."/>
            <person name="Wedler H."/>
            <person name="Woodward J."/>
            <person name="Zhou S."/>
            <person name="Zimmermann W."/>
            <person name="Smith D.F."/>
            <person name="Blackwell J.M."/>
            <person name="Stuart K.D."/>
            <person name="Barrell B."/>
            <person name="Myler P.J."/>
        </authorList>
    </citation>
    <scope>NUCLEOTIDE SEQUENCE [LARGE SCALE GENOMIC DNA]</scope>
    <source>
        <strain evidence="9">MHOM/IL/81/Friedlin</strain>
    </source>
</reference>
<reference evidence="8 9" key="2">
    <citation type="journal article" date="2011" name="Genome Res.">
        <title>Chromosome and gene copy number variation allow major structural change between species and strains of Leishmania.</title>
        <authorList>
            <person name="Rogers M.B."/>
            <person name="Hilley J.D."/>
            <person name="Dickens N.J."/>
            <person name="Wilkes J."/>
            <person name="Bates P.A."/>
            <person name="Depledge D.P."/>
            <person name="Harris D."/>
            <person name="Her Y."/>
            <person name="Herzyk P."/>
            <person name="Imamura H."/>
            <person name="Otto T.D."/>
            <person name="Sanders M."/>
            <person name="Seeger K."/>
            <person name="Dujardin J.C."/>
            <person name="Berriman M."/>
            <person name="Smith D.F."/>
            <person name="Hertz-Fowler C."/>
            <person name="Mottram J.C."/>
        </authorList>
    </citation>
    <scope>NUCLEOTIDE SEQUENCE [LARGE SCALE GENOMIC DNA]</scope>
    <source>
        <strain evidence="9">MHOM/IL/81/Friedlin</strain>
    </source>
</reference>
<keyword evidence="9" id="KW-1185">Reference proteome</keyword>
<evidence type="ECO:0000313" key="8">
    <source>
        <dbReference type="EMBL" id="CAJ08850.1"/>
    </source>
</evidence>
<dbReference type="GO" id="GO:0005794">
    <property type="term" value="C:Golgi apparatus"/>
    <property type="evidence" value="ECO:0000266"/>
    <property type="project" value="GeneDB"/>
</dbReference>
<dbReference type="Proteomes" id="UP000000542">
    <property type="component" value="Chromosome 32"/>
</dbReference>
<protein>
    <recommendedName>
        <fullName evidence="2">Conserved oligomeric Golgi complex subunit 5</fullName>
    </recommendedName>
</protein>
<dbReference type="InterPro" id="IPR049176">
    <property type="entry name" value="COG5_N"/>
</dbReference>
<dbReference type="KEGG" id="lma:LMJF_32_3190"/>
<feature type="domain" description="Conserved oligomeric Golgi complex subunit 5 helical" evidence="7">
    <location>
        <begin position="160"/>
        <end position="385"/>
    </location>
</feature>
<dbReference type="AlphaFoldDB" id="Q4Q4V3"/>
<dbReference type="eggNOG" id="KOG2211">
    <property type="taxonomic scope" value="Eukaryota"/>
</dbReference>
<gene>
    <name evidence="8" type="ORF">LMJF_32_3190</name>
</gene>
<dbReference type="PANTHER" id="PTHR13228">
    <property type="entry name" value="CONSERVED OLIGOMERIC GOLGI COMPLEX COMPONENT 5"/>
    <property type="match status" value="1"/>
</dbReference>
<dbReference type="VEuPathDB" id="TriTrypDB:LMJLV39_320040100"/>
<dbReference type="GeneID" id="5656443"/>
<dbReference type="GO" id="GO:0017119">
    <property type="term" value="C:Golgi transport complex"/>
    <property type="evidence" value="ECO:0000318"/>
    <property type="project" value="GO_Central"/>
</dbReference>
<dbReference type="InterPro" id="IPR019465">
    <property type="entry name" value="Cog5"/>
</dbReference>
<dbReference type="InterPro" id="IPR048485">
    <property type="entry name" value="COG5_helical"/>
</dbReference>
<dbReference type="STRING" id="5664.Q4Q4V3"/>
<comment type="subcellular location">
    <subcellularLocation>
        <location evidence="1">Golgi apparatus membrane</location>
        <topology evidence="1">Peripheral membrane protein</topology>
    </subcellularLocation>
</comment>
<dbReference type="RefSeq" id="XP_001685645.1">
    <property type="nucleotide sequence ID" value="XM_001685593.1"/>
</dbReference>
<dbReference type="EMBL" id="FR796428">
    <property type="protein sequence ID" value="CAJ08850.1"/>
    <property type="molecule type" value="Genomic_DNA"/>
</dbReference>
<sequence>MFSNEQLIGPDFDEVAYLRYALRAANHSAEHARLESCIAEVKRDIQSALAEHADSLIDQARCTYKTHRQVTAVRQSTDSLQKASGRLRIMIEEPYMQLQSRVKELEATQEVMQLLQSTLRFLSLTARLQEQLATTSSIDIVRSSYTLKELEEVLQDGSIRSLQVVEAQLPAVERHATTIRSKVHELLAMTELTAPPSGNGCTGGAAAVTSAAASASRLAHQVSTGLQCAYVLRMLSRTVHSFMTERRREVLRTIMRELDAQAIEEHISSEYDRLSRSSPSGHSGAVSEQAATAHVVLQHIQKTLFIAVQHTRCVILLWRLLLQRRDTHTQELYLFSIDSPVQFLVEYWSAITEKLRERLNSLQKRHTIRLALASAYPRYHHLVASFLSRTDVAGVAEGPLSTGAPGGVAADSEGSAVTGGAGTAAALFSIHVTQCGMGDYLDLIETVDAAVRRGVAGNGGEGTPFKTSDKSPSLAHIGTATPPRTDTQDMRHTWLEQVTDEARDAFRTHVLDRHREVIGGVFLRLSAVVPPSAAAAGQTATVAPVRMQGSLRPSIPPQANALDMAVYTRLVTQEVQMFRQDPYTLDVLLDCIFSTLRQVWVKLSEAIKRYPLPPLPAVTAAPTLTQVMHLSIANGCTTLAYDCVAVLAMVPHPAASQTAGGGAGAGGAAAASDATSGAHRHAHQDPYALVLEQLGTKRMAIQQLIDAFHNMSERSTKPFADSAASVLLPTLTQAVDNVLRNELALSSAAAATAASEGRAHANPAMPLCGSGGGDSRTALVQLQSQCRQFTDRFFFLVDARTSGWMEACQHVTNTMLARLLIRLATTPPPPTLRGTPLATAPAYAHTLQVMMPPLLQFVQMVQSAGTVGRITSLLRGCVRQVELFYETCGGLGGAGSGDGASAAAALRAAVMERLRPPIPFFFAKLLVLQYGLFTTPASAPLENSQGAVGPSALAGAVRLSEQGLLECLEGVLLTESSARATAVPSNLEGAGAPAAGATGADRKDEVLSAVDALFLEVVAAAPSESAACLQELWASVQET</sequence>
<proteinExistence type="predicted"/>
<dbReference type="InParanoid" id="Q4Q4V3"/>
<organism evidence="8 9">
    <name type="scientific">Leishmania major</name>
    <dbReference type="NCBI Taxonomy" id="5664"/>
    <lineage>
        <taxon>Eukaryota</taxon>
        <taxon>Discoba</taxon>
        <taxon>Euglenozoa</taxon>
        <taxon>Kinetoplastea</taxon>
        <taxon>Metakinetoplastina</taxon>
        <taxon>Trypanosomatida</taxon>
        <taxon>Trypanosomatidae</taxon>
        <taxon>Leishmaniinae</taxon>
        <taxon>Leishmania</taxon>
    </lineage>
</organism>
<dbReference type="VEuPathDB" id="TriTrypDB:LmjF.32.3190"/>
<dbReference type="Pfam" id="PF10392">
    <property type="entry name" value="COG5_N"/>
    <property type="match status" value="1"/>
</dbReference>
<name>Q4Q4V3_LEIMA</name>
<feature type="compositionally biased region" description="Low complexity" evidence="5">
    <location>
        <begin position="668"/>
        <end position="677"/>
    </location>
</feature>
<evidence type="ECO:0000313" key="9">
    <source>
        <dbReference type="Proteomes" id="UP000000542"/>
    </source>
</evidence>
<dbReference type="HOGENOM" id="CLU_326943_0_0_1"/>
<dbReference type="OMA" id="GLQCAYV"/>
<dbReference type="PANTHER" id="PTHR13228:SF3">
    <property type="entry name" value="CONSERVED OLIGOMERIC GOLGI COMPLEX SUBUNIT 5"/>
    <property type="match status" value="1"/>
</dbReference>
<feature type="region of interest" description="Disordered" evidence="5">
    <location>
        <begin position="459"/>
        <end position="487"/>
    </location>
</feature>
<dbReference type="Pfam" id="PF20649">
    <property type="entry name" value="COG5_C"/>
    <property type="match status" value="1"/>
</dbReference>
<evidence type="ECO:0000256" key="2">
    <source>
        <dbReference type="ARBA" id="ARBA00020974"/>
    </source>
</evidence>
<evidence type="ECO:0000256" key="4">
    <source>
        <dbReference type="ARBA" id="ARBA00023136"/>
    </source>
</evidence>
<dbReference type="GO" id="GO:0006891">
    <property type="term" value="P:intra-Golgi vesicle-mediated transport"/>
    <property type="evidence" value="ECO:0000318"/>
    <property type="project" value="GO_Central"/>
</dbReference>
<evidence type="ECO:0000259" key="6">
    <source>
        <dbReference type="Pfam" id="PF10392"/>
    </source>
</evidence>